<evidence type="ECO:0000256" key="1">
    <source>
        <dbReference type="SAM" id="Phobius"/>
    </source>
</evidence>
<dbReference type="InterPro" id="IPR021416">
    <property type="entry name" value="DUF3048_N"/>
</dbReference>
<evidence type="ECO:0000259" key="2">
    <source>
        <dbReference type="Pfam" id="PF11258"/>
    </source>
</evidence>
<dbReference type="SUPFAM" id="SSF159774">
    <property type="entry name" value="YerB-like"/>
    <property type="match status" value="1"/>
</dbReference>
<dbReference type="InterPro" id="IPR023158">
    <property type="entry name" value="YerB-like_sf"/>
</dbReference>
<protein>
    <recommendedName>
        <fullName evidence="6">DUF3048 domain-containing protein</fullName>
    </recommendedName>
</protein>
<dbReference type="InterPro" id="IPR035328">
    <property type="entry name" value="DUF3048_C"/>
</dbReference>
<dbReference type="Pfam" id="PF17479">
    <property type="entry name" value="DUF3048_C"/>
    <property type="match status" value="1"/>
</dbReference>
<comment type="caution">
    <text evidence="4">The sequence shown here is derived from an EMBL/GenBank/DDBJ whole genome shotgun (WGS) entry which is preliminary data.</text>
</comment>
<evidence type="ECO:0000313" key="5">
    <source>
        <dbReference type="Proteomes" id="UP000177821"/>
    </source>
</evidence>
<accession>A0A1G1WR76</accession>
<keyword evidence="1" id="KW-0812">Transmembrane</keyword>
<evidence type="ECO:0008006" key="6">
    <source>
        <dbReference type="Google" id="ProtNLM"/>
    </source>
</evidence>
<evidence type="ECO:0000313" key="4">
    <source>
        <dbReference type="EMBL" id="OGY30266.1"/>
    </source>
</evidence>
<feature type="transmembrane region" description="Helical" evidence="1">
    <location>
        <begin position="21"/>
        <end position="45"/>
    </location>
</feature>
<keyword evidence="1" id="KW-1133">Transmembrane helix</keyword>
<keyword evidence="1" id="KW-0472">Membrane</keyword>
<sequence>MLPKLKTLLERFKLLPKWKQALIIITSGSVLTYLILILSGGATIISTPLLKTGSEDNGIRIVPNPLNGVLYTKTQASVWQSRLPLAVMIENLSEVRPQSGLGRADLVYEALTEGGITRFMAIYLAEETDEIGPVRSARTHFLDWVKELNALYAHIGGSPEALDRIAVEDFRTLPEELPYYSRKGSSNLSREHTAFSSTRGLWEMAKNRDFNGPPNLRSWRFKNEESEASTRPASANIKLSFTALDDYNVRWDYNPEDNSYIRFSGSPYAEDTDRVTNEPISTKNVVIQYTLHQELNDDKDRINITTTGNGEARIFLDGKAASARWEKASPSARTIYYDSNNNEIEFNRGKIWVEIIPTNAAVEYTE</sequence>
<gene>
    <name evidence="4" type="ORF">A3J50_04355</name>
</gene>
<feature type="domain" description="DUF3048" evidence="2">
    <location>
        <begin position="80"/>
        <end position="210"/>
    </location>
</feature>
<dbReference type="AlphaFoldDB" id="A0A1G1WR76"/>
<proteinExistence type="predicted"/>
<dbReference type="Gene3D" id="3.50.90.10">
    <property type="entry name" value="YerB-like"/>
    <property type="match status" value="1"/>
</dbReference>
<dbReference type="Pfam" id="PF11258">
    <property type="entry name" value="DUF3048"/>
    <property type="match status" value="1"/>
</dbReference>
<name>A0A1G1WR76_9BACT</name>
<dbReference type="EMBL" id="MHCX01000003">
    <property type="protein sequence ID" value="OGY30266.1"/>
    <property type="molecule type" value="Genomic_DNA"/>
</dbReference>
<feature type="domain" description="DUF3048" evidence="3">
    <location>
        <begin position="246"/>
        <end position="353"/>
    </location>
</feature>
<evidence type="ECO:0000259" key="3">
    <source>
        <dbReference type="Pfam" id="PF17479"/>
    </source>
</evidence>
<reference evidence="4 5" key="1">
    <citation type="journal article" date="2016" name="Nat. Commun.">
        <title>Thousands of microbial genomes shed light on interconnected biogeochemical processes in an aquifer system.</title>
        <authorList>
            <person name="Anantharaman K."/>
            <person name="Brown C.T."/>
            <person name="Hug L.A."/>
            <person name="Sharon I."/>
            <person name="Castelle C.J."/>
            <person name="Probst A.J."/>
            <person name="Thomas B.C."/>
            <person name="Singh A."/>
            <person name="Wilkins M.J."/>
            <person name="Karaoz U."/>
            <person name="Brodie E.L."/>
            <person name="Williams K.H."/>
            <person name="Hubbard S.S."/>
            <person name="Banfield J.F."/>
        </authorList>
    </citation>
    <scope>NUCLEOTIDE SEQUENCE [LARGE SCALE GENOMIC DNA]</scope>
</reference>
<organism evidence="4 5">
    <name type="scientific">Candidatus Woykebacteria bacterium RIFCSPHIGHO2_02_FULL_43_16b</name>
    <dbReference type="NCBI Taxonomy" id="1802601"/>
    <lineage>
        <taxon>Bacteria</taxon>
        <taxon>Candidatus Woykeibacteriota</taxon>
    </lineage>
</organism>
<dbReference type="Proteomes" id="UP000177821">
    <property type="component" value="Unassembled WGS sequence"/>
</dbReference>